<proteinExistence type="inferred from homology"/>
<keyword evidence="3 9" id="KW-1133">Transmembrane helix</keyword>
<dbReference type="SMART" id="SM00283">
    <property type="entry name" value="MA"/>
    <property type="match status" value="1"/>
</dbReference>
<evidence type="ECO:0000256" key="2">
    <source>
        <dbReference type="ARBA" id="ARBA00022692"/>
    </source>
</evidence>
<accession>G2E2C5</accession>
<evidence type="ECO:0000313" key="12">
    <source>
        <dbReference type="Proteomes" id="UP000004200"/>
    </source>
</evidence>
<dbReference type="Proteomes" id="UP000004200">
    <property type="component" value="Unassembled WGS sequence"/>
</dbReference>
<dbReference type="PANTHER" id="PTHR32089:SF119">
    <property type="entry name" value="METHYL-ACCEPTING CHEMOTAXIS PROTEIN CTPL"/>
    <property type="match status" value="1"/>
</dbReference>
<evidence type="ECO:0000256" key="7">
    <source>
        <dbReference type="PROSITE-ProRule" id="PRU00284"/>
    </source>
</evidence>
<dbReference type="PROSITE" id="PS50111">
    <property type="entry name" value="CHEMOTAXIS_TRANSDUC_2"/>
    <property type="match status" value="1"/>
</dbReference>
<feature type="compositionally biased region" description="Polar residues" evidence="8">
    <location>
        <begin position="644"/>
        <end position="655"/>
    </location>
</feature>
<dbReference type="FunFam" id="1.10.287.950:FF:000001">
    <property type="entry name" value="Methyl-accepting chemotaxis sensory transducer"/>
    <property type="match status" value="1"/>
</dbReference>
<comment type="similarity">
    <text evidence="6">Belongs to the methyl-accepting chemotaxis (MCP) protein family.</text>
</comment>
<dbReference type="EMBL" id="AFWT01000016">
    <property type="protein sequence ID" value="EGV30841.1"/>
    <property type="molecule type" value="Genomic_DNA"/>
</dbReference>
<dbReference type="InterPro" id="IPR004089">
    <property type="entry name" value="MCPsignal_dom"/>
</dbReference>
<dbReference type="RefSeq" id="WP_007041186.1">
    <property type="nucleotide sequence ID" value="NZ_AFWT01000016.1"/>
</dbReference>
<evidence type="ECO:0000256" key="8">
    <source>
        <dbReference type="SAM" id="MobiDB-lite"/>
    </source>
</evidence>
<dbReference type="AlphaFoldDB" id="G2E2C5"/>
<feature type="region of interest" description="Disordered" evidence="8">
    <location>
        <begin position="627"/>
        <end position="655"/>
    </location>
</feature>
<reference evidence="11 12" key="1">
    <citation type="submission" date="2011-06" db="EMBL/GenBank/DDBJ databases">
        <title>The draft genome of Thiorhodococcus drewsii AZ1.</title>
        <authorList>
            <consortium name="US DOE Joint Genome Institute (JGI-PGF)"/>
            <person name="Lucas S."/>
            <person name="Han J."/>
            <person name="Lapidus A."/>
            <person name="Cheng J.-F."/>
            <person name="Goodwin L."/>
            <person name="Pitluck S."/>
            <person name="Peters L."/>
            <person name="Land M.L."/>
            <person name="Hauser L."/>
            <person name="Vogl K."/>
            <person name="Liu Z."/>
            <person name="Imhoff J."/>
            <person name="Thiel V."/>
            <person name="Frigaard N.-U."/>
            <person name="Bryant D.A."/>
            <person name="Woyke T.J."/>
        </authorList>
    </citation>
    <scope>NUCLEOTIDE SEQUENCE [LARGE SCALE GENOMIC DNA]</scope>
    <source>
        <strain evidence="11 12">AZ1</strain>
    </source>
</reference>
<dbReference type="GO" id="GO:0006935">
    <property type="term" value="P:chemotaxis"/>
    <property type="evidence" value="ECO:0007669"/>
    <property type="project" value="UniProtKB-ARBA"/>
</dbReference>
<evidence type="ECO:0000256" key="6">
    <source>
        <dbReference type="ARBA" id="ARBA00029447"/>
    </source>
</evidence>
<dbReference type="PANTHER" id="PTHR32089">
    <property type="entry name" value="METHYL-ACCEPTING CHEMOTAXIS PROTEIN MCPB"/>
    <property type="match status" value="1"/>
</dbReference>
<evidence type="ECO:0000256" key="3">
    <source>
        <dbReference type="ARBA" id="ARBA00022989"/>
    </source>
</evidence>
<dbReference type="Gene3D" id="1.10.287.950">
    <property type="entry name" value="Methyl-accepting chemotaxis protein"/>
    <property type="match status" value="1"/>
</dbReference>
<feature type="transmembrane region" description="Helical" evidence="9">
    <location>
        <begin position="327"/>
        <end position="349"/>
    </location>
</feature>
<evidence type="ECO:0000256" key="5">
    <source>
        <dbReference type="ARBA" id="ARBA00023224"/>
    </source>
</evidence>
<dbReference type="Pfam" id="PF00015">
    <property type="entry name" value="MCPsignal"/>
    <property type="match status" value="1"/>
</dbReference>
<evidence type="ECO:0000256" key="1">
    <source>
        <dbReference type="ARBA" id="ARBA00004141"/>
    </source>
</evidence>
<sequence>MASNEAKLSTKLAAGFAIPLLVLVIIAGTIYASMTALMEANRWVDHTNDVIAEGESLRSSMTDMETGMRGFLIAGTEEFLPPYIHGQKKFNETLTNLKKTVSDNPSQVKRLESIGRLEQKWHSEVAKPQINMRRKVAANEATTRKFKELSSRTVGKDMFDSFRANISDLEDRLFSVNDQTALSMVQDLLLAMVNQETGQRGFLLSGQEASLEPFNAGKEAFERTVQELRNHLKQAAYDTSSINKTLSVALSNAKGWRTEAAIPEIESRREMNQVAATMDDVTALIEEGTGRRTMDAIRAGIDEFIGEEGKLINVRRQEASSLASQTIAITLGGTALSVLVVAIVGFLIVRNIFRQVGGEPSDLERISRQIANGDLTLELSNTGKETGIYAAMRDMSERLKIILVKIGDFSKTQSAAAEELAAIAEQTSQSVQEQQQSTNQVAVAIDEMQATAAEVAQNTGAAAESATQANAIVDRGNQRMQAVASEMQNLSKTLEETSTEIQGLVSSADSISQILDVIKGIAEQTNLLALNAAIEAARAGEHGRGFAVVADEVRSLAQNTQRSTSDIAEMIVAVQEKTKTSVQSMGAGKKQSEGIAEQTKEAEQDLADVQSAVQNITDMITQIASAAEQQSATSTEVSERANEIRNQSEQTGTAANQIAQATEELSEIATKLNDEVSKFKL</sequence>
<name>G2E2C5_9GAMM</name>
<feature type="transmembrane region" description="Helical" evidence="9">
    <location>
        <begin position="12"/>
        <end position="32"/>
    </location>
</feature>
<dbReference type="CDD" id="cd19410">
    <property type="entry name" value="HK9-like_sensor"/>
    <property type="match status" value="2"/>
</dbReference>
<evidence type="ECO:0000256" key="9">
    <source>
        <dbReference type="SAM" id="Phobius"/>
    </source>
</evidence>
<feature type="compositionally biased region" description="Low complexity" evidence="8">
    <location>
        <begin position="627"/>
        <end position="636"/>
    </location>
</feature>
<dbReference type="STRING" id="765913.ThidrDRAFT_2473"/>
<evidence type="ECO:0000313" key="11">
    <source>
        <dbReference type="EMBL" id="EGV30841.1"/>
    </source>
</evidence>
<organism evidence="11 12">
    <name type="scientific">Thiorhodococcus drewsii AZ1</name>
    <dbReference type="NCBI Taxonomy" id="765913"/>
    <lineage>
        <taxon>Bacteria</taxon>
        <taxon>Pseudomonadati</taxon>
        <taxon>Pseudomonadota</taxon>
        <taxon>Gammaproteobacteria</taxon>
        <taxon>Chromatiales</taxon>
        <taxon>Chromatiaceae</taxon>
        <taxon>Thiorhodococcus</taxon>
    </lineage>
</organism>
<dbReference type="eggNOG" id="COG0840">
    <property type="taxonomic scope" value="Bacteria"/>
</dbReference>
<keyword evidence="4 9" id="KW-0472">Membrane</keyword>
<comment type="caution">
    <text evidence="11">The sequence shown here is derived from an EMBL/GenBank/DDBJ whole genome shotgun (WGS) entry which is preliminary data.</text>
</comment>
<feature type="domain" description="Methyl-accepting transducer" evidence="10">
    <location>
        <begin position="409"/>
        <end position="645"/>
    </location>
</feature>
<evidence type="ECO:0000259" key="10">
    <source>
        <dbReference type="PROSITE" id="PS50111"/>
    </source>
</evidence>
<gene>
    <name evidence="11" type="ORF">ThidrDRAFT_2473</name>
</gene>
<keyword evidence="12" id="KW-1185">Reference proteome</keyword>
<dbReference type="GO" id="GO:0016020">
    <property type="term" value="C:membrane"/>
    <property type="evidence" value="ECO:0007669"/>
    <property type="project" value="UniProtKB-SubCell"/>
</dbReference>
<comment type="subcellular location">
    <subcellularLocation>
        <location evidence="1">Membrane</location>
        <topology evidence="1">Multi-pass membrane protein</topology>
    </subcellularLocation>
</comment>
<dbReference type="Pfam" id="PF05227">
    <property type="entry name" value="CHASE3"/>
    <property type="match status" value="2"/>
</dbReference>
<keyword evidence="2 9" id="KW-0812">Transmembrane</keyword>
<protein>
    <submittedName>
        <fullName evidence="11">Methyl-accepting chemotaxis sensory transducer</fullName>
    </submittedName>
</protein>
<dbReference type="CDD" id="cd11386">
    <property type="entry name" value="MCP_signal"/>
    <property type="match status" value="1"/>
</dbReference>
<dbReference type="SUPFAM" id="SSF58104">
    <property type="entry name" value="Methyl-accepting chemotaxis protein (MCP) signaling domain"/>
    <property type="match status" value="1"/>
</dbReference>
<keyword evidence="5 7" id="KW-0807">Transducer</keyword>
<dbReference type="InterPro" id="IPR007891">
    <property type="entry name" value="CHASE3"/>
</dbReference>
<dbReference type="GO" id="GO:0007165">
    <property type="term" value="P:signal transduction"/>
    <property type="evidence" value="ECO:0007669"/>
    <property type="project" value="UniProtKB-KW"/>
</dbReference>
<evidence type="ECO:0000256" key="4">
    <source>
        <dbReference type="ARBA" id="ARBA00023136"/>
    </source>
</evidence>
<dbReference type="OrthoDB" id="9781845at2"/>